<organism evidence="2 3">
    <name type="scientific">Rhizophagus irregularis</name>
    <dbReference type="NCBI Taxonomy" id="588596"/>
    <lineage>
        <taxon>Eukaryota</taxon>
        <taxon>Fungi</taxon>
        <taxon>Fungi incertae sedis</taxon>
        <taxon>Mucoromycota</taxon>
        <taxon>Glomeromycotina</taxon>
        <taxon>Glomeromycetes</taxon>
        <taxon>Glomerales</taxon>
        <taxon>Glomeraceae</taxon>
        <taxon>Rhizophagus</taxon>
    </lineage>
</organism>
<dbReference type="VEuPathDB" id="FungiDB:RhiirFUN_010503"/>
<dbReference type="PANTHER" id="PTHR47718">
    <property type="entry name" value="OS01G0519700 PROTEIN"/>
    <property type="match status" value="1"/>
</dbReference>
<dbReference type="VEuPathDB" id="FungiDB:RhiirA1_476514"/>
<dbReference type="PANTHER" id="PTHR47718:SF3">
    <property type="entry name" value="PROTEIN FAR1-RELATED SEQUENCE 5-LIKE"/>
    <property type="match status" value="1"/>
</dbReference>
<reference evidence="2 3" key="1">
    <citation type="submission" date="2016-04" db="EMBL/GenBank/DDBJ databases">
        <title>Genome analyses suggest a sexual origin of heterokaryosis in a supposedly ancient asexual fungus.</title>
        <authorList>
            <person name="Ropars J."/>
            <person name="Sedzielewska K."/>
            <person name="Noel J."/>
            <person name="Charron P."/>
            <person name="Farinelli L."/>
            <person name="Marton T."/>
            <person name="Kruger M."/>
            <person name="Pelin A."/>
            <person name="Brachmann A."/>
            <person name="Corradi N."/>
        </authorList>
    </citation>
    <scope>NUCLEOTIDE SEQUENCE [LARGE SCALE GENOMIC DNA]</scope>
    <source>
        <strain evidence="2 3">A5</strain>
    </source>
</reference>
<evidence type="ECO:0000313" key="2">
    <source>
        <dbReference type="EMBL" id="PKB97401.1"/>
    </source>
</evidence>
<accession>A0A2N0NS52</accession>
<proteinExistence type="predicted"/>
<name>A0A2N0NS52_9GLOM</name>
<dbReference type="AlphaFoldDB" id="A0A2N0NS52"/>
<evidence type="ECO:0000313" key="3">
    <source>
        <dbReference type="Proteomes" id="UP000232722"/>
    </source>
</evidence>
<reference evidence="2 3" key="2">
    <citation type="submission" date="2017-09" db="EMBL/GenBank/DDBJ databases">
        <title>Extensive intraspecific genome diversity in a model arbuscular mycorrhizal fungus.</title>
        <authorList>
            <person name="Chen E.C."/>
            <person name="Morin E."/>
            <person name="Beaudet D."/>
            <person name="Noel J."/>
            <person name="Ndikumana S."/>
            <person name="Charron P."/>
            <person name="St-Onge C."/>
            <person name="Giorgi J."/>
            <person name="Grigoriev I.V."/>
            <person name="Roux C."/>
            <person name="Martin F.M."/>
            <person name="Corradi N."/>
        </authorList>
    </citation>
    <scope>NUCLEOTIDE SEQUENCE [LARGE SCALE GENOMIC DNA]</scope>
    <source>
        <strain evidence="2 3">A5</strain>
    </source>
</reference>
<dbReference type="EMBL" id="LLXJ01003223">
    <property type="protein sequence ID" value="PKB97401.1"/>
    <property type="molecule type" value="Genomic_DNA"/>
</dbReference>
<comment type="caution">
    <text evidence="2">The sequence shown here is derived from an EMBL/GenBank/DDBJ whole genome shotgun (WGS) entry which is preliminary data.</text>
</comment>
<sequence>MDVSELNVQKFTLIIPHKEEELGQVHQNDTNKDIEQVELSDTTEPQNLESKGKIISFFIVSCDDIDNVMKAFGKKNGFTIIKKRLGQHKDGNIKHRSFGCEFGGHYQSHKQVDINSHRDCKTKRLQCPWNANFNRTQNSQIIKLTTFNNSHNHTLFPADTEKYLPKYRYIPDDVLKEVQFLTEYGNLAITT</sequence>
<dbReference type="Pfam" id="PF03101">
    <property type="entry name" value="FAR1"/>
    <property type="match status" value="1"/>
</dbReference>
<gene>
    <name evidence="2" type="ORF">RhiirA5_433217</name>
</gene>
<protein>
    <recommendedName>
        <fullName evidence="1">FAR1 domain-containing protein</fullName>
    </recommendedName>
</protein>
<feature type="domain" description="FAR1" evidence="1">
    <location>
        <begin position="70"/>
        <end position="157"/>
    </location>
</feature>
<dbReference type="Proteomes" id="UP000232722">
    <property type="component" value="Unassembled WGS sequence"/>
</dbReference>
<dbReference type="InterPro" id="IPR004330">
    <property type="entry name" value="FAR1_DNA_bnd_dom"/>
</dbReference>
<evidence type="ECO:0000259" key="1">
    <source>
        <dbReference type="Pfam" id="PF03101"/>
    </source>
</evidence>